<dbReference type="CDD" id="cd02966">
    <property type="entry name" value="TlpA_like_family"/>
    <property type="match status" value="1"/>
</dbReference>
<accession>A0A4S4NQB7</accession>
<feature type="domain" description="Thioredoxin" evidence="2">
    <location>
        <begin position="1"/>
        <end position="113"/>
    </location>
</feature>
<evidence type="ECO:0000256" key="1">
    <source>
        <dbReference type="ARBA" id="ARBA00023284"/>
    </source>
</evidence>
<dbReference type="EMBL" id="SRSF01000002">
    <property type="protein sequence ID" value="THH40538.1"/>
    <property type="molecule type" value="Genomic_DNA"/>
</dbReference>
<name>A0A4S4NQB7_9BACT</name>
<evidence type="ECO:0000259" key="2">
    <source>
        <dbReference type="PROSITE" id="PS51352"/>
    </source>
</evidence>
<dbReference type="GO" id="GO:0016209">
    <property type="term" value="F:antioxidant activity"/>
    <property type="evidence" value="ECO:0007669"/>
    <property type="project" value="InterPro"/>
</dbReference>
<protein>
    <submittedName>
        <fullName evidence="3">TlpA family protein disulfide reductase</fullName>
    </submittedName>
</protein>
<dbReference type="InterPro" id="IPR013766">
    <property type="entry name" value="Thioredoxin_domain"/>
</dbReference>
<dbReference type="InterPro" id="IPR050553">
    <property type="entry name" value="Thioredoxin_ResA/DsbE_sf"/>
</dbReference>
<proteinExistence type="predicted"/>
<dbReference type="PROSITE" id="PS51352">
    <property type="entry name" value="THIOREDOXIN_2"/>
    <property type="match status" value="1"/>
</dbReference>
<reference evidence="3 4" key="1">
    <citation type="submission" date="2019-04" db="EMBL/GenBank/DDBJ databases">
        <title>Lewinella litorea sp. nov., isolated from a marine sand.</title>
        <authorList>
            <person name="Yoon J.-H."/>
        </authorList>
    </citation>
    <scope>NUCLEOTIDE SEQUENCE [LARGE SCALE GENOMIC DNA]</scope>
    <source>
        <strain evidence="3 4">HSMS-39</strain>
    </source>
</reference>
<dbReference type="PROSITE" id="PS00194">
    <property type="entry name" value="THIOREDOXIN_1"/>
    <property type="match status" value="1"/>
</dbReference>
<keyword evidence="1" id="KW-0676">Redox-active center</keyword>
<dbReference type="Pfam" id="PF00578">
    <property type="entry name" value="AhpC-TSA"/>
    <property type="match status" value="1"/>
</dbReference>
<gene>
    <name evidence="3" type="ORF">E4021_07330</name>
</gene>
<dbReference type="OrthoDB" id="9815205at2"/>
<evidence type="ECO:0000313" key="3">
    <source>
        <dbReference type="EMBL" id="THH40538.1"/>
    </source>
</evidence>
<dbReference type="PANTHER" id="PTHR42852:SF17">
    <property type="entry name" value="THIOREDOXIN-LIKE PROTEIN HI_1115"/>
    <property type="match status" value="1"/>
</dbReference>
<dbReference type="PANTHER" id="PTHR42852">
    <property type="entry name" value="THIOL:DISULFIDE INTERCHANGE PROTEIN DSBE"/>
    <property type="match status" value="1"/>
</dbReference>
<comment type="caution">
    <text evidence="3">The sequence shown here is derived from an EMBL/GenBank/DDBJ whole genome shotgun (WGS) entry which is preliminary data.</text>
</comment>
<dbReference type="SUPFAM" id="SSF52833">
    <property type="entry name" value="Thioredoxin-like"/>
    <property type="match status" value="1"/>
</dbReference>
<sequence>MVFVNFWAEWCPPCLAEMPGIDRLYRDFADDERVAFLLVNVDADFRKGREWVERRGFAFPIYHLRGPLPGELEATSLPTTYVLGPAGEVLLVHRGMADYDTREFRERLDHLADEVAGAR</sequence>
<dbReference type="AlphaFoldDB" id="A0A4S4NQB7"/>
<dbReference type="Gene3D" id="3.40.30.10">
    <property type="entry name" value="Glutaredoxin"/>
    <property type="match status" value="1"/>
</dbReference>
<dbReference type="GO" id="GO:0016491">
    <property type="term" value="F:oxidoreductase activity"/>
    <property type="evidence" value="ECO:0007669"/>
    <property type="project" value="InterPro"/>
</dbReference>
<organism evidence="3 4">
    <name type="scientific">Neolewinella litorea</name>
    <dbReference type="NCBI Taxonomy" id="2562452"/>
    <lineage>
        <taxon>Bacteria</taxon>
        <taxon>Pseudomonadati</taxon>
        <taxon>Bacteroidota</taxon>
        <taxon>Saprospiria</taxon>
        <taxon>Saprospirales</taxon>
        <taxon>Lewinellaceae</taxon>
        <taxon>Neolewinella</taxon>
    </lineage>
</organism>
<dbReference type="InterPro" id="IPR017937">
    <property type="entry name" value="Thioredoxin_CS"/>
</dbReference>
<dbReference type="InterPro" id="IPR036249">
    <property type="entry name" value="Thioredoxin-like_sf"/>
</dbReference>
<dbReference type="InterPro" id="IPR000866">
    <property type="entry name" value="AhpC/TSA"/>
</dbReference>
<evidence type="ECO:0000313" key="4">
    <source>
        <dbReference type="Proteomes" id="UP000308528"/>
    </source>
</evidence>
<keyword evidence="4" id="KW-1185">Reference proteome</keyword>
<dbReference type="Proteomes" id="UP000308528">
    <property type="component" value="Unassembled WGS sequence"/>
</dbReference>